<dbReference type="InterPro" id="IPR048341">
    <property type="entry name" value="DUF1285_N"/>
</dbReference>
<organism evidence="4 5">
    <name type="scientific">Alteromonas salexigens</name>
    <dbReference type="NCBI Taxonomy" id="2982530"/>
    <lineage>
        <taxon>Bacteria</taxon>
        <taxon>Pseudomonadati</taxon>
        <taxon>Pseudomonadota</taxon>
        <taxon>Gammaproteobacteria</taxon>
        <taxon>Alteromonadales</taxon>
        <taxon>Alteromonadaceae</taxon>
        <taxon>Alteromonas/Salinimonas group</taxon>
        <taxon>Alteromonas</taxon>
    </lineage>
</organism>
<feature type="domain" description="DUF1285" evidence="3">
    <location>
        <begin position="88"/>
        <end position="184"/>
    </location>
</feature>
<dbReference type="Proteomes" id="UP001209257">
    <property type="component" value="Unassembled WGS sequence"/>
</dbReference>
<accession>A0ABT2VJZ0</accession>
<reference evidence="5" key="1">
    <citation type="submission" date="2023-07" db="EMBL/GenBank/DDBJ databases">
        <title>Study on multiphase classification of strain Alteromonas salexigens isolated from the Yellow Sea.</title>
        <authorList>
            <person name="Sun L."/>
        </authorList>
    </citation>
    <scope>NUCLEOTIDE SEQUENCE [LARGE SCALE GENOMIC DNA]</scope>
    <source>
        <strain evidence="5">ASW11-19</strain>
    </source>
</reference>
<gene>
    <name evidence="4" type="ORF">OCL06_03075</name>
</gene>
<dbReference type="EMBL" id="JAOTJC010000004">
    <property type="protein sequence ID" value="MCU7553580.1"/>
    <property type="molecule type" value="Genomic_DNA"/>
</dbReference>
<evidence type="ECO:0000259" key="2">
    <source>
        <dbReference type="Pfam" id="PF06938"/>
    </source>
</evidence>
<feature type="compositionally biased region" description="Polar residues" evidence="1">
    <location>
        <begin position="1"/>
        <end position="16"/>
    </location>
</feature>
<evidence type="ECO:0000313" key="4">
    <source>
        <dbReference type="EMBL" id="MCU7553580.1"/>
    </source>
</evidence>
<name>A0ABT2VJZ0_9ALTE</name>
<dbReference type="RefSeq" id="WP_262992266.1">
    <property type="nucleotide sequence ID" value="NZ_JAOTJC010000004.1"/>
</dbReference>
<dbReference type="InterPro" id="IPR010707">
    <property type="entry name" value="DUF1285"/>
</dbReference>
<proteinExistence type="predicted"/>
<evidence type="ECO:0000256" key="1">
    <source>
        <dbReference type="SAM" id="MobiDB-lite"/>
    </source>
</evidence>
<comment type="caution">
    <text evidence="4">The sequence shown here is derived from an EMBL/GenBank/DDBJ whole genome shotgun (WGS) entry which is preliminary data.</text>
</comment>
<evidence type="ECO:0000313" key="5">
    <source>
        <dbReference type="Proteomes" id="UP001209257"/>
    </source>
</evidence>
<feature type="domain" description="DUF1285" evidence="2">
    <location>
        <begin position="21"/>
        <end position="87"/>
    </location>
</feature>
<evidence type="ECO:0000259" key="3">
    <source>
        <dbReference type="Pfam" id="PF21028"/>
    </source>
</evidence>
<dbReference type="InterPro" id="IPR023361">
    <property type="entry name" value="DUF1285_beta_roll_sf"/>
</dbReference>
<dbReference type="InterPro" id="IPR048342">
    <property type="entry name" value="DUF1285_C"/>
</dbReference>
<dbReference type="PIRSF" id="PIRSF029557">
    <property type="entry name" value="UCP029557"/>
    <property type="match status" value="1"/>
</dbReference>
<keyword evidence="5" id="KW-1185">Reference proteome</keyword>
<dbReference type="Gene3D" id="2.30.270.10">
    <property type="entry name" value="duf1285 protein"/>
    <property type="match status" value="1"/>
</dbReference>
<protein>
    <submittedName>
        <fullName evidence="4">DUF1285 domain-containing protein</fullName>
    </submittedName>
</protein>
<feature type="region of interest" description="Disordered" evidence="1">
    <location>
        <begin position="1"/>
        <end position="25"/>
    </location>
</feature>
<dbReference type="Pfam" id="PF21028">
    <property type="entry name" value="DUF1285_C"/>
    <property type="match status" value="1"/>
</dbReference>
<dbReference type="Pfam" id="PF06938">
    <property type="entry name" value="DUF1285_N"/>
    <property type="match status" value="1"/>
</dbReference>
<sequence length="192" mass="21548">MDISRIQQQLAGTESGSRPIPPVEDWDPPFCGDMNMVVTLDGRWFYENSPIGRPALVRLFASVLKKEADRYYLVTPVEKIGLTVEDVPFVITNWQQEGDNYILTTQTGDDCEVGESHPIELRPPPAALADPDATPIPYIKVRRNLWARLHQNVYYQLLVRATSTTDDNGVTRLTLTSNGHTYTLGEMQTGQA</sequence>
<dbReference type="Gene3D" id="3.10.540.10">
    <property type="entry name" value="duf1285 like domain"/>
    <property type="match status" value="1"/>
</dbReference>